<keyword evidence="5" id="KW-1003">Cell membrane</keyword>
<evidence type="ECO:0000313" key="7">
    <source>
        <dbReference type="Proteomes" id="UP001148313"/>
    </source>
</evidence>
<dbReference type="RefSeq" id="WP_271088904.1">
    <property type="nucleotide sequence ID" value="NZ_JAPJZH010000004.1"/>
</dbReference>
<dbReference type="EMBL" id="JAPJZH010000004">
    <property type="protein sequence ID" value="MDA4845296.1"/>
    <property type="molecule type" value="Genomic_DNA"/>
</dbReference>
<evidence type="ECO:0000256" key="5">
    <source>
        <dbReference type="RuleBase" id="RU363041"/>
    </source>
</evidence>
<comment type="subcellular location">
    <subcellularLocation>
        <location evidence="5">Cell membrane</location>
        <topology evidence="5">Multi-pass membrane protein</topology>
    </subcellularLocation>
    <subcellularLocation>
        <location evidence="1">Membrane</location>
        <topology evidence="1">Multi-pass membrane protein</topology>
    </subcellularLocation>
</comment>
<keyword evidence="3 5" id="KW-1133">Transmembrane helix</keyword>
<keyword evidence="4 5" id="KW-0472">Membrane</keyword>
<dbReference type="InterPro" id="IPR002781">
    <property type="entry name" value="TM_pro_TauE-like"/>
</dbReference>
<reference evidence="6" key="1">
    <citation type="submission" date="2022-11" db="EMBL/GenBank/DDBJ databases">
        <title>Hoeflea poritis sp. nov., isolated from scleractinian coral Porites lutea.</title>
        <authorList>
            <person name="Zhang G."/>
            <person name="Wei Q."/>
            <person name="Cai L."/>
        </authorList>
    </citation>
    <scope>NUCLEOTIDE SEQUENCE</scope>
    <source>
        <strain evidence="6">E7-10</strain>
    </source>
</reference>
<evidence type="ECO:0000256" key="1">
    <source>
        <dbReference type="ARBA" id="ARBA00004141"/>
    </source>
</evidence>
<feature type="transmembrane region" description="Helical" evidence="5">
    <location>
        <begin position="138"/>
        <end position="162"/>
    </location>
</feature>
<gene>
    <name evidence="6" type="ORF">OOZ53_08045</name>
</gene>
<keyword evidence="2 5" id="KW-0812">Transmembrane</keyword>
<sequence>MATLAGIFLPDGLPAHFAALLIAASFATSFITASVGIGGGAAMIALMSYFVPPAALIPVHGAVQLGSNGGRTIVLRDYVDWTRVAAFSAGALFGAAIGAAIAVRLQSGIILMVLGAFIVATTWVPLRRIAAMKTRGFAAIGAITTFLGMFLGATGPLNAALLSNSFPVRQKLVGSLAALMSVQHGFKVIGFAVVGFAFAPWLPLIALMIASGFGGTLAGSKLLNTMPEKGFRLAFKLALTLLAAGMIFRGVKTFYWN</sequence>
<feature type="transmembrane region" description="Helical" evidence="5">
    <location>
        <begin position="84"/>
        <end position="103"/>
    </location>
</feature>
<feature type="transmembrane region" description="Helical" evidence="5">
    <location>
        <begin position="233"/>
        <end position="251"/>
    </location>
</feature>
<keyword evidence="7" id="KW-1185">Reference proteome</keyword>
<comment type="similarity">
    <text evidence="5">Belongs to the 4-toluene sulfonate uptake permease (TSUP) (TC 2.A.102) family.</text>
</comment>
<evidence type="ECO:0000256" key="2">
    <source>
        <dbReference type="ARBA" id="ARBA00022692"/>
    </source>
</evidence>
<feature type="transmembrane region" description="Helical" evidence="5">
    <location>
        <begin position="188"/>
        <end position="213"/>
    </location>
</feature>
<dbReference type="Proteomes" id="UP001148313">
    <property type="component" value="Unassembled WGS sequence"/>
</dbReference>
<proteinExistence type="inferred from homology"/>
<protein>
    <recommendedName>
        <fullName evidence="5">Probable membrane transporter protein</fullName>
    </recommendedName>
</protein>
<dbReference type="Pfam" id="PF01925">
    <property type="entry name" value="TauE"/>
    <property type="match status" value="1"/>
</dbReference>
<comment type="caution">
    <text evidence="6">The sequence shown here is derived from an EMBL/GenBank/DDBJ whole genome shotgun (WGS) entry which is preliminary data.</text>
</comment>
<evidence type="ECO:0000256" key="4">
    <source>
        <dbReference type="ARBA" id="ARBA00023136"/>
    </source>
</evidence>
<name>A0ABT4VKQ6_9HYPH</name>
<feature type="transmembrane region" description="Helical" evidence="5">
    <location>
        <begin position="109"/>
        <end position="126"/>
    </location>
</feature>
<accession>A0ABT4VKQ6</accession>
<evidence type="ECO:0000256" key="3">
    <source>
        <dbReference type="ARBA" id="ARBA00022989"/>
    </source>
</evidence>
<evidence type="ECO:0000313" key="6">
    <source>
        <dbReference type="EMBL" id="MDA4845296.1"/>
    </source>
</evidence>
<organism evidence="6 7">
    <name type="scientific">Hoeflea poritis</name>
    <dbReference type="NCBI Taxonomy" id="2993659"/>
    <lineage>
        <taxon>Bacteria</taxon>
        <taxon>Pseudomonadati</taxon>
        <taxon>Pseudomonadota</taxon>
        <taxon>Alphaproteobacteria</taxon>
        <taxon>Hyphomicrobiales</taxon>
        <taxon>Rhizobiaceae</taxon>
        <taxon>Hoeflea</taxon>
    </lineage>
</organism>
<feature type="transmembrane region" description="Helical" evidence="5">
    <location>
        <begin position="37"/>
        <end position="63"/>
    </location>
</feature>